<reference evidence="1" key="1">
    <citation type="journal article" date="2015" name="Nature">
        <title>Complex archaea that bridge the gap between prokaryotes and eukaryotes.</title>
        <authorList>
            <person name="Spang A."/>
            <person name="Saw J.H."/>
            <person name="Jorgensen S.L."/>
            <person name="Zaremba-Niedzwiedzka K."/>
            <person name="Martijn J."/>
            <person name="Lind A.E."/>
            <person name="van Eijk R."/>
            <person name="Schleper C."/>
            <person name="Guy L."/>
            <person name="Ettema T.J."/>
        </authorList>
    </citation>
    <scope>NUCLEOTIDE SEQUENCE</scope>
</reference>
<protein>
    <submittedName>
        <fullName evidence="1">Uncharacterized protein</fullName>
    </submittedName>
</protein>
<dbReference type="AlphaFoldDB" id="A0A0F9LH45"/>
<organism evidence="1">
    <name type="scientific">marine sediment metagenome</name>
    <dbReference type="NCBI Taxonomy" id="412755"/>
    <lineage>
        <taxon>unclassified sequences</taxon>
        <taxon>metagenomes</taxon>
        <taxon>ecological metagenomes</taxon>
    </lineage>
</organism>
<dbReference type="EMBL" id="LAZR01006352">
    <property type="protein sequence ID" value="KKM92763.1"/>
    <property type="molecule type" value="Genomic_DNA"/>
</dbReference>
<name>A0A0F9LH45_9ZZZZ</name>
<sequence length="33" mass="3685">MLLEVITELSGNTAPYLFNVTHLSSYPMNLKST</sequence>
<evidence type="ECO:0000313" key="1">
    <source>
        <dbReference type="EMBL" id="KKM92763.1"/>
    </source>
</evidence>
<comment type="caution">
    <text evidence="1">The sequence shown here is derived from an EMBL/GenBank/DDBJ whole genome shotgun (WGS) entry which is preliminary data.</text>
</comment>
<proteinExistence type="predicted"/>
<feature type="non-terminal residue" evidence="1">
    <location>
        <position position="33"/>
    </location>
</feature>
<gene>
    <name evidence="1" type="ORF">LCGC14_1215350</name>
</gene>
<accession>A0A0F9LH45</accession>